<dbReference type="Proteomes" id="UP001476798">
    <property type="component" value="Unassembled WGS sequence"/>
</dbReference>
<feature type="region of interest" description="Disordered" evidence="1">
    <location>
        <begin position="87"/>
        <end position="170"/>
    </location>
</feature>
<protein>
    <submittedName>
        <fullName evidence="2">Uncharacterized protein</fullName>
    </submittedName>
</protein>
<gene>
    <name evidence="2" type="ORF">GOODEAATRI_023857</name>
</gene>
<dbReference type="EMBL" id="JAHRIO010072558">
    <property type="protein sequence ID" value="MEQ2182586.1"/>
    <property type="molecule type" value="Genomic_DNA"/>
</dbReference>
<accession>A0ABV0PGP7</accession>
<evidence type="ECO:0000256" key="1">
    <source>
        <dbReference type="SAM" id="MobiDB-lite"/>
    </source>
</evidence>
<name>A0ABV0PGP7_9TELE</name>
<proteinExistence type="predicted"/>
<sequence length="209" mass="23871">ACISEGTDPRAGHYRGNKLALVCCYDKLLPQQSEMHVSDLFGNSFYWVRSFGLLNIKFENSCCTKNYTLYCWWYYWRFGTKRKSERSGSQDLKRLRPSSGHAPSRSSASSKRGLGSSLSSKKVSSPRSRHTTAYHHDYYEERKRRRAVREGAREGPRGRVAEEGRRRESQRGLEGLSRVMLFTAEACTLLLGFQTITFTSCLCLEAAAR</sequence>
<evidence type="ECO:0000313" key="2">
    <source>
        <dbReference type="EMBL" id="MEQ2182586.1"/>
    </source>
</evidence>
<reference evidence="2 3" key="1">
    <citation type="submission" date="2021-06" db="EMBL/GenBank/DDBJ databases">
        <authorList>
            <person name="Palmer J.M."/>
        </authorList>
    </citation>
    <scope>NUCLEOTIDE SEQUENCE [LARGE SCALE GENOMIC DNA]</scope>
    <source>
        <strain evidence="2 3">GA_2019</strain>
        <tissue evidence="2">Muscle</tissue>
    </source>
</reference>
<feature type="non-terminal residue" evidence="2">
    <location>
        <position position="1"/>
    </location>
</feature>
<keyword evidence="3" id="KW-1185">Reference proteome</keyword>
<evidence type="ECO:0000313" key="3">
    <source>
        <dbReference type="Proteomes" id="UP001476798"/>
    </source>
</evidence>
<organism evidence="2 3">
    <name type="scientific">Goodea atripinnis</name>
    <dbReference type="NCBI Taxonomy" id="208336"/>
    <lineage>
        <taxon>Eukaryota</taxon>
        <taxon>Metazoa</taxon>
        <taxon>Chordata</taxon>
        <taxon>Craniata</taxon>
        <taxon>Vertebrata</taxon>
        <taxon>Euteleostomi</taxon>
        <taxon>Actinopterygii</taxon>
        <taxon>Neopterygii</taxon>
        <taxon>Teleostei</taxon>
        <taxon>Neoteleostei</taxon>
        <taxon>Acanthomorphata</taxon>
        <taxon>Ovalentaria</taxon>
        <taxon>Atherinomorphae</taxon>
        <taxon>Cyprinodontiformes</taxon>
        <taxon>Goodeidae</taxon>
        <taxon>Goodea</taxon>
    </lineage>
</organism>
<comment type="caution">
    <text evidence="2">The sequence shown here is derived from an EMBL/GenBank/DDBJ whole genome shotgun (WGS) entry which is preliminary data.</text>
</comment>
<feature type="compositionally biased region" description="Low complexity" evidence="1">
    <location>
        <begin position="97"/>
        <end position="126"/>
    </location>
</feature>
<feature type="compositionally biased region" description="Basic and acidic residues" evidence="1">
    <location>
        <begin position="134"/>
        <end position="170"/>
    </location>
</feature>